<gene>
    <name evidence="6" type="ORF">FFZ77_20425</name>
</gene>
<evidence type="ECO:0000313" key="7">
    <source>
        <dbReference type="Proteomes" id="UP000460558"/>
    </source>
</evidence>
<dbReference type="InterPro" id="IPR016169">
    <property type="entry name" value="FAD-bd_PCMH_sub2"/>
</dbReference>
<dbReference type="InterPro" id="IPR016166">
    <property type="entry name" value="FAD-bd_PCMH"/>
</dbReference>
<dbReference type="RefSeq" id="WP_153485034.1">
    <property type="nucleotide sequence ID" value="NZ_VDEQ01000225.1"/>
</dbReference>
<dbReference type="Gene3D" id="3.30.70.2740">
    <property type="match status" value="1"/>
</dbReference>
<name>A0ABW9NXB5_9ACTN</name>
<dbReference type="InterPro" id="IPR006094">
    <property type="entry name" value="Oxid_FAD_bind_N"/>
</dbReference>
<evidence type="ECO:0000256" key="1">
    <source>
        <dbReference type="ARBA" id="ARBA00001974"/>
    </source>
</evidence>
<protein>
    <submittedName>
        <fullName evidence="6">FAD-binding protein</fullName>
    </submittedName>
</protein>
<evidence type="ECO:0000256" key="4">
    <source>
        <dbReference type="ARBA" id="ARBA00023002"/>
    </source>
</evidence>
<dbReference type="InterPro" id="IPR016164">
    <property type="entry name" value="FAD-linked_Oxase-like_C"/>
</dbReference>
<accession>A0ABW9NXB5</accession>
<dbReference type="InterPro" id="IPR051914">
    <property type="entry name" value="FAD-linked_OxidoTrans_Type4"/>
</dbReference>
<dbReference type="InterPro" id="IPR004113">
    <property type="entry name" value="FAD-bd_oxidored_4_C"/>
</dbReference>
<evidence type="ECO:0000313" key="6">
    <source>
        <dbReference type="EMBL" id="MQS37908.1"/>
    </source>
</evidence>
<evidence type="ECO:0000256" key="3">
    <source>
        <dbReference type="ARBA" id="ARBA00022827"/>
    </source>
</evidence>
<dbReference type="SUPFAM" id="SSF56176">
    <property type="entry name" value="FAD-binding/transporter-associated domain-like"/>
    <property type="match status" value="1"/>
</dbReference>
<feature type="domain" description="FAD-binding PCMH-type" evidence="5">
    <location>
        <begin position="36"/>
        <end position="215"/>
    </location>
</feature>
<sequence>MDDLLERLRAALPAEAVITDPDVMVSYGRDMASFCAAGAPAVVVLPRTVEQVQAVMRTATALRVPVVPQGARTGLSGAANASDGCIVLSLVKMDRILEINPVDRIAVVEPGVINAVLSRAAHEHGLDYPPDPSSWESCTIGGNIGTASGGLCCVKYGVTAEYVLGLDVVLADGRLLTTGRRTAKGVAGYDLTRLFVGSEGSLGIVVKAVLGLRPRPPAQLVLAAEFDSAAAACDAVCAIMERGHTPSLLELMDGTTVRAVNAMANMGLPDTTEALLLAAFDTADPAADLAAVGELCRAAGASEVVPADDAAESELLLQARRLALPALETVRTATMIDDVCVPRSRLGAMIEGTAAIADKHGLTIGVCAHAGDGNTHPVVCFDHQDADESRRALESFDEIMALGLELGGTITGEHGVGTLKKEWLARELGPVGLELQRGIKRTFDPLNLLNPGKLF</sequence>
<reference evidence="6 7" key="1">
    <citation type="submission" date="2019-06" db="EMBL/GenBank/DDBJ databases">
        <title>Comparative genomics and metabolomics analyses of clavulanic acid producing Streptomyces species provides insight into specialized metabolism and evolution of beta-lactam biosynthetic gene clusters.</title>
        <authorList>
            <person name="Moore M.A."/>
            <person name="Cruz-Morales P."/>
            <person name="Barona Gomez F."/>
            <person name="Kapil T."/>
        </authorList>
    </citation>
    <scope>NUCLEOTIDE SEQUENCE [LARGE SCALE GENOMIC DNA]</scope>
    <source>
        <strain evidence="6 7">T-272</strain>
    </source>
</reference>
<comment type="cofactor">
    <cofactor evidence="1">
        <name>FAD</name>
        <dbReference type="ChEBI" id="CHEBI:57692"/>
    </cofactor>
</comment>
<keyword evidence="2" id="KW-0285">Flavoprotein</keyword>
<dbReference type="InterPro" id="IPR036318">
    <property type="entry name" value="FAD-bd_PCMH-like_sf"/>
</dbReference>
<dbReference type="Gene3D" id="1.10.45.10">
    <property type="entry name" value="Vanillyl-alcohol Oxidase, Chain A, domain 4"/>
    <property type="match status" value="1"/>
</dbReference>
<dbReference type="PANTHER" id="PTHR42934:SF2">
    <property type="entry name" value="GLYCOLATE OXIDASE SUBUNIT GLCD"/>
    <property type="match status" value="1"/>
</dbReference>
<dbReference type="Pfam" id="PF01565">
    <property type="entry name" value="FAD_binding_4"/>
    <property type="match status" value="1"/>
</dbReference>
<dbReference type="EMBL" id="VDEQ01000225">
    <property type="protein sequence ID" value="MQS37908.1"/>
    <property type="molecule type" value="Genomic_DNA"/>
</dbReference>
<evidence type="ECO:0000256" key="2">
    <source>
        <dbReference type="ARBA" id="ARBA00022630"/>
    </source>
</evidence>
<dbReference type="Proteomes" id="UP000460558">
    <property type="component" value="Unassembled WGS sequence"/>
</dbReference>
<keyword evidence="4" id="KW-0560">Oxidoreductase</keyword>
<proteinExistence type="predicted"/>
<dbReference type="PANTHER" id="PTHR42934">
    <property type="entry name" value="GLYCOLATE OXIDASE SUBUNIT GLCD"/>
    <property type="match status" value="1"/>
</dbReference>
<evidence type="ECO:0000259" key="5">
    <source>
        <dbReference type="PROSITE" id="PS51387"/>
    </source>
</evidence>
<comment type="caution">
    <text evidence="6">The sequence shown here is derived from an EMBL/GenBank/DDBJ whole genome shotgun (WGS) entry which is preliminary data.</text>
</comment>
<dbReference type="InterPro" id="IPR016171">
    <property type="entry name" value="Vanillyl_alc_oxidase_C-sub2"/>
</dbReference>
<keyword evidence="7" id="KW-1185">Reference proteome</keyword>
<keyword evidence="3" id="KW-0274">FAD</keyword>
<dbReference type="PROSITE" id="PS51387">
    <property type="entry name" value="FAD_PCMH"/>
    <property type="match status" value="1"/>
</dbReference>
<organism evidence="6 7">
    <name type="scientific">Streptomyces katsurahamanus</name>
    <dbReference type="NCBI Taxonomy" id="2577098"/>
    <lineage>
        <taxon>Bacteria</taxon>
        <taxon>Bacillati</taxon>
        <taxon>Actinomycetota</taxon>
        <taxon>Actinomycetes</taxon>
        <taxon>Kitasatosporales</taxon>
        <taxon>Streptomycetaceae</taxon>
        <taxon>Streptomyces</taxon>
    </lineage>
</organism>
<dbReference type="Pfam" id="PF02913">
    <property type="entry name" value="FAD-oxidase_C"/>
    <property type="match status" value="1"/>
</dbReference>
<dbReference type="Gene3D" id="3.30.465.10">
    <property type="match status" value="1"/>
</dbReference>
<dbReference type="SUPFAM" id="SSF55103">
    <property type="entry name" value="FAD-linked oxidases, C-terminal domain"/>
    <property type="match status" value="1"/>
</dbReference>